<proteinExistence type="predicted"/>
<organism evidence="2 4">
    <name type="scientific">Acanthamoeba polyphaga mimivirus</name>
    <name type="common">APMV</name>
    <dbReference type="NCBI Taxonomy" id="212035"/>
    <lineage>
        <taxon>Viruses</taxon>
        <taxon>Varidnaviria</taxon>
        <taxon>Bamfordvirae</taxon>
        <taxon>Nucleocytoviricota</taxon>
        <taxon>Megaviricetes</taxon>
        <taxon>Imitervirales</taxon>
        <taxon>Mimiviridae</taxon>
        <taxon>Megamimivirinae</taxon>
        <taxon>Mimivirus</taxon>
        <taxon>Mimivirus bradfordmassiliense</taxon>
    </lineage>
</organism>
<dbReference type="EMBL" id="KM982401">
    <property type="protein sequence ID" value="AKI79689.1"/>
    <property type="molecule type" value="Genomic_DNA"/>
</dbReference>
<accession>A0A0G2Y577</accession>
<dbReference type="EMBL" id="KM982403">
    <property type="protein sequence ID" value="AKI81578.1"/>
    <property type="molecule type" value="Genomic_DNA"/>
</dbReference>
<dbReference type="Proteomes" id="UP000274448">
    <property type="component" value="Segment"/>
</dbReference>
<evidence type="ECO:0000313" key="4">
    <source>
        <dbReference type="Proteomes" id="UP000274448"/>
    </source>
</evidence>
<evidence type="ECO:0000313" key="2">
    <source>
        <dbReference type="EMBL" id="AKI81578.1"/>
    </source>
</evidence>
<dbReference type="Proteomes" id="UP000241474">
    <property type="component" value="Segment"/>
</dbReference>
<name>A0A0G2Y577_MIMIV</name>
<sequence length="109" mass="12662">MNYSIRTRKIPNDIVKYGIETESGTEYKSIKSDNLFKASQIAIEKIIKKEKQRGKEIEFYLSANQGCYHIIATKNKKGEYVPKLITKDDLIKMMMDKINKKINKLVNTT</sequence>
<organismHost>
    <name type="scientific">Acanthamoeba polyphaga</name>
    <name type="common">Amoeba</name>
    <dbReference type="NCBI Taxonomy" id="5757"/>
</organismHost>
<evidence type="ECO:0000313" key="1">
    <source>
        <dbReference type="EMBL" id="AKI79689.1"/>
    </source>
</evidence>
<protein>
    <submittedName>
        <fullName evidence="2">Uncharacterized protein</fullName>
    </submittedName>
</protein>
<accession>A0A0G2Y6V1</accession>
<reference evidence="3 4" key="1">
    <citation type="submission" date="2014-10" db="EMBL/GenBank/DDBJ databases">
        <title>Pan-genome analysis of Brazilian lineage A amoebal mimiviruses.</title>
        <authorList>
            <person name="Assis F.L."/>
            <person name="Abrahao J.S."/>
            <person name="Kroon E.G."/>
            <person name="Dornas F.P."/>
            <person name="Andrade K.R."/>
            <person name="Borato P.V.M."/>
            <person name="Pilotto M.R."/>
            <person name="Benamar S."/>
            <person name="LaScola B."/>
            <person name="Colson P."/>
        </authorList>
    </citation>
    <scope>NUCLEOTIDE SEQUENCE [LARGE SCALE GENOMIC DNA]</scope>
    <source>
        <strain evidence="2 4">Amazonia</strain>
        <strain evidence="1 3">Oyster</strain>
    </source>
</reference>
<evidence type="ECO:0000313" key="3">
    <source>
        <dbReference type="Proteomes" id="UP000241474"/>
    </source>
</evidence>